<sequence>MTSRITHVRDRIACIVGTRPEAVKMAPVVLELRKQPWADPMIVTTGQHGPVVTEVLDCFGLRADITLTPPRPGHSLPALTAKLLHEIDNCFRASPWQAVLVQGDTTSALAGAMAGFLSALPVVHVEAGLRSGDLRSPFPEEAHRRMIAQVSALHLAPTPAARTNLRKDGLPGETTVVTGNTVIDAVLQAGRTPAASRDLLVRRTEELGAPLVVVTAHRRENWGPPIARICRAVAELSRRHPELTFLVAAHMNPAVRKPVEAALSALPNVLLPGPVAYAPFSRLLSRARLVITDSGGIQEEAAAFALPVLVTRENTERLEGLQQRVARLVGTREADILAAAEDELARDHDRTGVQQPPQARPNPYGDGHASERCATACGWMLGHTDRPPDWHPEPLHRIGEPEAHTPAPDAPASACEAHVG</sequence>
<dbReference type="NCBIfam" id="TIGR00236">
    <property type="entry name" value="wecB"/>
    <property type="match status" value="1"/>
</dbReference>
<evidence type="ECO:0000259" key="6">
    <source>
        <dbReference type="Pfam" id="PF02350"/>
    </source>
</evidence>
<name>A0A918YUU6_9ACTN</name>
<evidence type="ECO:0000313" key="7">
    <source>
        <dbReference type="EMBL" id="GHE25267.1"/>
    </source>
</evidence>
<dbReference type="RefSeq" id="WP_190215532.1">
    <property type="nucleotide sequence ID" value="NZ_BNBO01000082.1"/>
</dbReference>
<reference evidence="7" key="2">
    <citation type="submission" date="2020-09" db="EMBL/GenBank/DDBJ databases">
        <authorList>
            <person name="Sun Q."/>
            <person name="Ohkuma M."/>
        </authorList>
    </citation>
    <scope>NUCLEOTIDE SEQUENCE</scope>
    <source>
        <strain evidence="7">JCM 4646</strain>
    </source>
</reference>
<accession>A0A918YUU6</accession>
<feature type="domain" description="UDP-N-acetylglucosamine 2-epimerase" evidence="6">
    <location>
        <begin position="31"/>
        <end position="374"/>
    </location>
</feature>
<gene>
    <name evidence="7" type="primary">wecB</name>
    <name evidence="7" type="ORF">GCM10018781_76480</name>
</gene>
<comment type="caution">
    <text evidence="7">The sequence shown here is derived from an EMBL/GenBank/DDBJ whole genome shotgun (WGS) entry which is preliminary data.</text>
</comment>
<organism evidence="7 8">
    <name type="scientific">Kitasatospora indigofera</name>
    <dbReference type="NCBI Taxonomy" id="67307"/>
    <lineage>
        <taxon>Bacteria</taxon>
        <taxon>Bacillati</taxon>
        <taxon>Actinomycetota</taxon>
        <taxon>Actinomycetes</taxon>
        <taxon>Kitasatosporales</taxon>
        <taxon>Streptomycetaceae</taxon>
        <taxon>Kitasatospora</taxon>
    </lineage>
</organism>
<keyword evidence="1 4" id="KW-0413">Isomerase</keyword>
<dbReference type="PANTHER" id="PTHR43174:SF2">
    <property type="entry name" value="UDP-N-ACETYLGLUCOSAMINE 2-EPIMERASE"/>
    <property type="match status" value="1"/>
</dbReference>
<dbReference type="Pfam" id="PF02350">
    <property type="entry name" value="Epimerase_2"/>
    <property type="match status" value="1"/>
</dbReference>
<proteinExistence type="inferred from homology"/>
<dbReference type="Gene3D" id="3.40.50.2000">
    <property type="entry name" value="Glycogen Phosphorylase B"/>
    <property type="match status" value="2"/>
</dbReference>
<dbReference type="EC" id="5.1.3.14" evidence="3"/>
<dbReference type="Proteomes" id="UP000617734">
    <property type="component" value="Unassembled WGS sequence"/>
</dbReference>
<feature type="region of interest" description="Disordered" evidence="5">
    <location>
        <begin position="388"/>
        <end position="420"/>
    </location>
</feature>
<dbReference type="SUPFAM" id="SSF53756">
    <property type="entry name" value="UDP-Glycosyltransferase/glycogen phosphorylase"/>
    <property type="match status" value="1"/>
</dbReference>
<evidence type="ECO:0000256" key="4">
    <source>
        <dbReference type="RuleBase" id="RU003513"/>
    </source>
</evidence>
<dbReference type="CDD" id="cd03786">
    <property type="entry name" value="GTB_UDP-GlcNAc_2-Epimerase"/>
    <property type="match status" value="1"/>
</dbReference>
<dbReference type="GeneID" id="95357871"/>
<protein>
    <recommendedName>
        <fullName evidence="3">UDP-N-acetylglucosamine 2-epimerase (non-hydrolyzing)</fullName>
        <ecNumber evidence="3">5.1.3.14</ecNumber>
    </recommendedName>
</protein>
<dbReference type="GO" id="GO:0008761">
    <property type="term" value="F:UDP-N-acetylglucosamine 2-epimerase activity"/>
    <property type="evidence" value="ECO:0007669"/>
    <property type="project" value="UniProtKB-EC"/>
</dbReference>
<evidence type="ECO:0000256" key="1">
    <source>
        <dbReference type="ARBA" id="ARBA00023235"/>
    </source>
</evidence>
<evidence type="ECO:0000313" key="8">
    <source>
        <dbReference type="Proteomes" id="UP000617734"/>
    </source>
</evidence>
<dbReference type="InterPro" id="IPR029767">
    <property type="entry name" value="WecB-like"/>
</dbReference>
<dbReference type="EMBL" id="BNBO01000082">
    <property type="protein sequence ID" value="GHE25267.1"/>
    <property type="molecule type" value="Genomic_DNA"/>
</dbReference>
<keyword evidence="8" id="KW-1185">Reference proteome</keyword>
<dbReference type="InterPro" id="IPR003331">
    <property type="entry name" value="UDP_GlcNAc_Epimerase_2_dom"/>
</dbReference>
<reference evidence="7" key="1">
    <citation type="journal article" date="2014" name="Int. J. Syst. Evol. Microbiol.">
        <title>Complete genome sequence of Corynebacterium casei LMG S-19264T (=DSM 44701T), isolated from a smear-ripened cheese.</title>
        <authorList>
            <consortium name="US DOE Joint Genome Institute (JGI-PGF)"/>
            <person name="Walter F."/>
            <person name="Albersmeier A."/>
            <person name="Kalinowski J."/>
            <person name="Ruckert C."/>
        </authorList>
    </citation>
    <scope>NUCLEOTIDE SEQUENCE</scope>
    <source>
        <strain evidence="7">JCM 4646</strain>
    </source>
</reference>
<evidence type="ECO:0000256" key="3">
    <source>
        <dbReference type="ARBA" id="ARBA00038858"/>
    </source>
</evidence>
<feature type="region of interest" description="Disordered" evidence="5">
    <location>
        <begin position="341"/>
        <end position="369"/>
    </location>
</feature>
<evidence type="ECO:0000256" key="5">
    <source>
        <dbReference type="SAM" id="MobiDB-lite"/>
    </source>
</evidence>
<feature type="compositionally biased region" description="Basic and acidic residues" evidence="5">
    <location>
        <begin position="388"/>
        <end position="403"/>
    </location>
</feature>
<dbReference type="PANTHER" id="PTHR43174">
    <property type="entry name" value="UDP-N-ACETYLGLUCOSAMINE 2-EPIMERASE"/>
    <property type="match status" value="1"/>
</dbReference>
<dbReference type="AlphaFoldDB" id="A0A918YUU6"/>
<comment type="similarity">
    <text evidence="2 4">Belongs to the UDP-N-acetylglucosamine 2-epimerase family.</text>
</comment>
<evidence type="ECO:0000256" key="2">
    <source>
        <dbReference type="ARBA" id="ARBA00038209"/>
    </source>
</evidence>